<evidence type="ECO:0000256" key="1">
    <source>
        <dbReference type="SAM" id="Phobius"/>
    </source>
</evidence>
<keyword evidence="1" id="KW-1133">Transmembrane helix</keyword>
<organism evidence="2 3">
    <name type="scientific">Aureibaculum algae</name>
    <dbReference type="NCBI Taxonomy" id="2584122"/>
    <lineage>
        <taxon>Bacteria</taxon>
        <taxon>Pseudomonadati</taxon>
        <taxon>Bacteroidota</taxon>
        <taxon>Flavobacteriia</taxon>
        <taxon>Flavobacteriales</taxon>
        <taxon>Flavobacteriaceae</taxon>
        <taxon>Aureibaculum</taxon>
    </lineage>
</organism>
<keyword evidence="1" id="KW-0812">Transmembrane</keyword>
<protein>
    <submittedName>
        <fullName evidence="2">DUF3995 domain-containing protein</fullName>
    </submittedName>
</protein>
<feature type="transmembrane region" description="Helical" evidence="1">
    <location>
        <begin position="78"/>
        <end position="97"/>
    </location>
</feature>
<accession>A0A5B7TWK2</accession>
<sequence length="139" mass="15527">MILAIILSLVFFLLAAIHFHWVFGGSFGFAASLPTKTTGEGVLNPKKMDSAVVAIALTTFGLFYLVKDHLINVNLPTWIFTYFTWIIPAIFLLRAMGDFKYIGFFKRVKTTDFARLDNLFFSPLCLIIGVLGILTEVLG</sequence>
<dbReference type="KEGG" id="fbe:FF125_19990"/>
<evidence type="ECO:0000313" key="2">
    <source>
        <dbReference type="EMBL" id="QCX40608.1"/>
    </source>
</evidence>
<keyword evidence="1" id="KW-0472">Membrane</keyword>
<evidence type="ECO:0000313" key="3">
    <source>
        <dbReference type="Proteomes" id="UP000306229"/>
    </source>
</evidence>
<name>A0A5B7TWK2_9FLAO</name>
<dbReference type="InterPro" id="IPR025058">
    <property type="entry name" value="DUF3995"/>
</dbReference>
<keyword evidence="3" id="KW-1185">Reference proteome</keyword>
<dbReference type="EMBL" id="CP040749">
    <property type="protein sequence ID" value="QCX40608.1"/>
    <property type="molecule type" value="Genomic_DNA"/>
</dbReference>
<dbReference type="OrthoDB" id="8590912at2"/>
<proteinExistence type="predicted"/>
<dbReference type="Pfam" id="PF13160">
    <property type="entry name" value="DUF3995"/>
    <property type="match status" value="1"/>
</dbReference>
<feature type="transmembrane region" description="Helical" evidence="1">
    <location>
        <begin position="119"/>
        <end position="138"/>
    </location>
</feature>
<dbReference type="RefSeq" id="WP_138951755.1">
    <property type="nucleotide sequence ID" value="NZ_CP040749.1"/>
</dbReference>
<dbReference type="AlphaFoldDB" id="A0A5B7TWK2"/>
<gene>
    <name evidence="2" type="ORF">FF125_19990</name>
</gene>
<feature type="transmembrane region" description="Helical" evidence="1">
    <location>
        <begin position="48"/>
        <end position="66"/>
    </location>
</feature>
<reference evidence="2 3" key="1">
    <citation type="submission" date="2019-05" db="EMBL/GenBank/DDBJ databases">
        <title>Algicella ahnfeltiae gen. nov., sp. nov., a novel marine bacterium of the family Flavobacteriaceae isolated from a red alga.</title>
        <authorList>
            <person name="Nedashkovskaya O.I."/>
            <person name="Kukhlevskiy A.D."/>
            <person name="Kim S.-G."/>
            <person name="Zhukova N.V."/>
            <person name="Mikhailov V.V."/>
        </authorList>
    </citation>
    <scope>NUCLEOTIDE SEQUENCE [LARGE SCALE GENOMIC DNA]</scope>
    <source>
        <strain evidence="2 3">10Alg115</strain>
    </source>
</reference>
<dbReference type="Proteomes" id="UP000306229">
    <property type="component" value="Chromosome"/>
</dbReference>